<dbReference type="Pfam" id="PF13649">
    <property type="entry name" value="Methyltransf_25"/>
    <property type="match status" value="1"/>
</dbReference>
<dbReference type="CDD" id="cd02440">
    <property type="entry name" value="AdoMet_MTases"/>
    <property type="match status" value="1"/>
</dbReference>
<dbReference type="SUPFAM" id="SSF53335">
    <property type="entry name" value="S-adenosyl-L-methionine-dependent methyltransferases"/>
    <property type="match status" value="1"/>
</dbReference>
<evidence type="ECO:0000259" key="2">
    <source>
        <dbReference type="Pfam" id="PF13649"/>
    </source>
</evidence>
<keyword evidence="1 3" id="KW-0808">Transferase</keyword>
<evidence type="ECO:0000313" key="4">
    <source>
        <dbReference type="Proteomes" id="UP000187181"/>
    </source>
</evidence>
<dbReference type="EMBL" id="FTPP01000001">
    <property type="protein sequence ID" value="SIT74037.1"/>
    <property type="molecule type" value="Genomic_DNA"/>
</dbReference>
<dbReference type="OrthoDB" id="9789123at2"/>
<feature type="domain" description="Methyltransferase" evidence="2">
    <location>
        <begin position="45"/>
        <end position="134"/>
    </location>
</feature>
<dbReference type="Proteomes" id="UP000187181">
    <property type="component" value="Unassembled WGS sequence"/>
</dbReference>
<proteinExistence type="predicted"/>
<name>A0A1R3W7X6_9BACT</name>
<dbReference type="PANTHER" id="PTHR43861">
    <property type="entry name" value="TRANS-ACONITATE 2-METHYLTRANSFERASE-RELATED"/>
    <property type="match status" value="1"/>
</dbReference>
<protein>
    <submittedName>
        <fullName evidence="3">Methyltransferase domain-containing protein</fullName>
    </submittedName>
</protein>
<dbReference type="AlphaFoldDB" id="A0A1R3W7X6"/>
<evidence type="ECO:0000313" key="3">
    <source>
        <dbReference type="EMBL" id="SIT74037.1"/>
    </source>
</evidence>
<reference evidence="4" key="1">
    <citation type="submission" date="2017-01" db="EMBL/GenBank/DDBJ databases">
        <authorList>
            <person name="Varghese N."/>
            <person name="Submissions S."/>
        </authorList>
    </citation>
    <scope>NUCLEOTIDE SEQUENCE [LARGE SCALE GENOMIC DNA]</scope>
    <source>
        <strain evidence="4">LP100</strain>
    </source>
</reference>
<sequence>MRPSQLAKSYDKIARQWNTDMIGSEYGIPMIDRAIQYCTEKKTALDVGCGSGGRIINRIMENGFELTAIDVSEGMLELARENHPQVRFEQADIIEWGTTERFDLIVAWDSIFHLPLEHQEPVVEKLCRFLNPQGILVYTFGDAEGAHEDTWLGEKFGYSSIGIDANLKILSENGCQCRHLELDQYPLNHVSVIARNSR</sequence>
<dbReference type="InterPro" id="IPR029063">
    <property type="entry name" value="SAM-dependent_MTases_sf"/>
</dbReference>
<keyword evidence="3" id="KW-0489">Methyltransferase</keyword>
<dbReference type="STRING" id="1317125.SAMN05444128_0060"/>
<keyword evidence="4" id="KW-1185">Reference proteome</keyword>
<gene>
    <name evidence="3" type="ORF">SAMN05444128_0060</name>
</gene>
<dbReference type="RefSeq" id="WP_076665535.1">
    <property type="nucleotide sequence ID" value="NZ_FTPP01000001.1"/>
</dbReference>
<dbReference type="Gene3D" id="3.40.50.150">
    <property type="entry name" value="Vaccinia Virus protein VP39"/>
    <property type="match status" value="1"/>
</dbReference>
<organism evidence="3 4">
    <name type="scientific">Pontibacter indicus</name>
    <dbReference type="NCBI Taxonomy" id="1317125"/>
    <lineage>
        <taxon>Bacteria</taxon>
        <taxon>Pseudomonadati</taxon>
        <taxon>Bacteroidota</taxon>
        <taxon>Cytophagia</taxon>
        <taxon>Cytophagales</taxon>
        <taxon>Hymenobacteraceae</taxon>
        <taxon>Pontibacter</taxon>
    </lineage>
</organism>
<dbReference type="GO" id="GO:0008168">
    <property type="term" value="F:methyltransferase activity"/>
    <property type="evidence" value="ECO:0007669"/>
    <property type="project" value="UniProtKB-KW"/>
</dbReference>
<accession>A0A1R3W7X6</accession>
<dbReference type="GO" id="GO:0032259">
    <property type="term" value="P:methylation"/>
    <property type="evidence" value="ECO:0007669"/>
    <property type="project" value="UniProtKB-KW"/>
</dbReference>
<evidence type="ECO:0000256" key="1">
    <source>
        <dbReference type="ARBA" id="ARBA00022679"/>
    </source>
</evidence>
<dbReference type="InterPro" id="IPR041698">
    <property type="entry name" value="Methyltransf_25"/>
</dbReference>